<dbReference type="InterPro" id="IPR007434">
    <property type="entry name" value="FemAB-like"/>
</dbReference>
<reference evidence="1" key="1">
    <citation type="submission" date="2020-01" db="EMBL/GenBank/DDBJ databases">
        <authorList>
            <person name="Meier V. D."/>
            <person name="Meier V D."/>
        </authorList>
    </citation>
    <scope>NUCLEOTIDE SEQUENCE</scope>
    <source>
        <strain evidence="1">HLG_WM_MAG_07</strain>
    </source>
</reference>
<sequence>MACYSVKIKIHPHISEIPEAQWNALIKDDHPFTKHAFLKALEEHNCVSASFGWLPRHIAIYDEDDQLLGAMPLYEKYNSYGEFVFDHAWADAWQRSGMEYFPKLVSATPYTPATGQRLLTQEGQEEIAALLLATAQQFAHERKMSGIHILFPDAKEQDWLETQNLFTRHDCQFHWHNHNYQSFEEFLEQLTAKKRKNIRQERKRVASSSAKLRLLDGHSATDKDWEDFAVFYTRTFEEKWGTPTLNEGFFKQIGQTMPDNIFLVMADVEEECIAGSLMFRSEHTLYGRHWGAIEHIDKLHFEACYYQGIEYCIKHGLQCFEPGAQGEHKIARGFVPTLTRSSHWLTENPFQQSIENYVRHEQEAIAEYMQSCQEKIPYK</sequence>
<accession>A0A6S6U0Q3</accession>
<organism evidence="1">
    <name type="scientific">uncultured Thiotrichaceae bacterium</name>
    <dbReference type="NCBI Taxonomy" id="298394"/>
    <lineage>
        <taxon>Bacteria</taxon>
        <taxon>Pseudomonadati</taxon>
        <taxon>Pseudomonadota</taxon>
        <taxon>Gammaproteobacteria</taxon>
        <taxon>Thiotrichales</taxon>
        <taxon>Thiotrichaceae</taxon>
        <taxon>environmental samples</taxon>
    </lineage>
</organism>
<dbReference type="PANTHER" id="PTHR47017:SF1">
    <property type="entry name" value="ACYL-COA"/>
    <property type="match status" value="1"/>
</dbReference>
<dbReference type="SUPFAM" id="SSF55729">
    <property type="entry name" value="Acyl-CoA N-acyltransferases (Nat)"/>
    <property type="match status" value="1"/>
</dbReference>
<dbReference type="InterPro" id="IPR016181">
    <property type="entry name" value="Acyl_CoA_acyltransferase"/>
</dbReference>
<protein>
    <submittedName>
        <fullName evidence="1">COGs COG3146</fullName>
    </submittedName>
</protein>
<gene>
    <name evidence="1" type="ORF">HELGO_WM23944</name>
</gene>
<dbReference type="PANTHER" id="PTHR47017">
    <property type="entry name" value="ACYL-COA"/>
    <property type="match status" value="1"/>
</dbReference>
<dbReference type="Gene3D" id="3.40.630.30">
    <property type="match status" value="1"/>
</dbReference>
<evidence type="ECO:0000313" key="1">
    <source>
        <dbReference type="EMBL" id="CAA6825254.1"/>
    </source>
</evidence>
<dbReference type="EMBL" id="CACVAY010000126">
    <property type="protein sequence ID" value="CAA6825254.1"/>
    <property type="molecule type" value="Genomic_DNA"/>
</dbReference>
<proteinExistence type="predicted"/>
<dbReference type="Pfam" id="PF04339">
    <property type="entry name" value="FemAB_like"/>
    <property type="match status" value="1"/>
</dbReference>
<name>A0A6S6U0Q3_9GAMM</name>
<dbReference type="AlphaFoldDB" id="A0A6S6U0Q3"/>